<dbReference type="Proteomes" id="UP000239151">
    <property type="component" value="Unassembled WGS sequence"/>
</dbReference>
<dbReference type="EMBL" id="NXGI01000017">
    <property type="protein sequence ID" value="PRM96735.1"/>
    <property type="molecule type" value="Genomic_DNA"/>
</dbReference>
<dbReference type="RefSeq" id="WP_105939608.1">
    <property type="nucleotide sequence ID" value="NZ_JAPRAL010000001.1"/>
</dbReference>
<dbReference type="AlphaFoldDB" id="A0A2S9TD16"/>
<dbReference type="InterPro" id="IPR053842">
    <property type="entry name" value="NikA-like"/>
</dbReference>
<evidence type="ECO:0000313" key="2">
    <source>
        <dbReference type="Proteomes" id="UP000239151"/>
    </source>
</evidence>
<proteinExistence type="predicted"/>
<accession>A0A2S9TD16</accession>
<reference evidence="1 2" key="1">
    <citation type="submission" date="2017-09" db="EMBL/GenBank/DDBJ databases">
        <title>Reassesment of A. cryaerophilus.</title>
        <authorList>
            <person name="Perez-Cataluna A."/>
            <person name="Collado L."/>
            <person name="Salgado O."/>
            <person name="Lefinanco V."/>
            <person name="Figueras M.J."/>
        </authorList>
    </citation>
    <scope>NUCLEOTIDE SEQUENCE [LARGE SCALE GENOMIC DNA]</scope>
    <source>
        <strain evidence="1 2">LMG 9065</strain>
    </source>
</reference>
<sequence>MKKDEFKFRISKELKDLLNSKSQEANMNSSEFLRQFISSSNINVKINNKKDLKELIWNINKIGVNINQLSHGLNYSIQLEKLDSYNYKNLINKLIIIENQLDSILEKEF</sequence>
<evidence type="ECO:0000313" key="1">
    <source>
        <dbReference type="EMBL" id="PRM96735.1"/>
    </source>
</evidence>
<dbReference type="Pfam" id="PF21983">
    <property type="entry name" value="NikA-like"/>
    <property type="match status" value="1"/>
</dbReference>
<comment type="caution">
    <text evidence="1">The sequence shown here is derived from an EMBL/GenBank/DDBJ whole genome shotgun (WGS) entry which is preliminary data.</text>
</comment>
<organism evidence="1 2">
    <name type="scientific">Aliarcobacter cryaerophilus</name>
    <dbReference type="NCBI Taxonomy" id="28198"/>
    <lineage>
        <taxon>Bacteria</taxon>
        <taxon>Pseudomonadati</taxon>
        <taxon>Campylobacterota</taxon>
        <taxon>Epsilonproteobacteria</taxon>
        <taxon>Campylobacterales</taxon>
        <taxon>Arcobacteraceae</taxon>
        <taxon>Aliarcobacter</taxon>
    </lineage>
</organism>
<protein>
    <recommendedName>
        <fullName evidence="3">Bacterial mobilisation domain-containing protein</fullName>
    </recommendedName>
</protein>
<name>A0A2S9TD16_9BACT</name>
<evidence type="ECO:0008006" key="3">
    <source>
        <dbReference type="Google" id="ProtNLM"/>
    </source>
</evidence>
<gene>
    <name evidence="1" type="ORF">CJ670_08200</name>
</gene>